<evidence type="ECO:0000313" key="5">
    <source>
        <dbReference type="WBParaSite" id="nRc.2.0.1.t18821-RA"/>
    </source>
</evidence>
<keyword evidence="1" id="KW-0433">Leucine-rich repeat</keyword>
<dbReference type="Proteomes" id="UP000887565">
    <property type="component" value="Unplaced"/>
</dbReference>
<dbReference type="InterPro" id="IPR050541">
    <property type="entry name" value="LRR_TM_domain-containing"/>
</dbReference>
<dbReference type="GO" id="GO:0005886">
    <property type="term" value="C:plasma membrane"/>
    <property type="evidence" value="ECO:0007669"/>
    <property type="project" value="TreeGrafter"/>
</dbReference>
<reference evidence="5" key="1">
    <citation type="submission" date="2022-11" db="UniProtKB">
        <authorList>
            <consortium name="WormBaseParasite"/>
        </authorList>
    </citation>
    <scope>IDENTIFICATION</scope>
</reference>
<dbReference type="WBParaSite" id="nRc.2.0.1.t18821-RA">
    <property type="protein sequence ID" value="nRc.2.0.1.t18821-RA"/>
    <property type="gene ID" value="nRc.2.0.1.g18821"/>
</dbReference>
<dbReference type="Pfam" id="PF13855">
    <property type="entry name" value="LRR_8"/>
    <property type="match status" value="3"/>
</dbReference>
<dbReference type="Gene3D" id="3.80.10.10">
    <property type="entry name" value="Ribonuclease Inhibitor"/>
    <property type="match status" value="2"/>
</dbReference>
<evidence type="ECO:0000256" key="1">
    <source>
        <dbReference type="ARBA" id="ARBA00022614"/>
    </source>
</evidence>
<accession>A0A915IZG1</accession>
<proteinExistence type="predicted"/>
<dbReference type="PANTHER" id="PTHR24369:SF210">
    <property type="entry name" value="CHAOPTIN-RELATED"/>
    <property type="match status" value="1"/>
</dbReference>
<evidence type="ECO:0000256" key="2">
    <source>
        <dbReference type="ARBA" id="ARBA00022729"/>
    </source>
</evidence>
<evidence type="ECO:0000256" key="3">
    <source>
        <dbReference type="ARBA" id="ARBA00022737"/>
    </source>
</evidence>
<name>A0A915IZG1_ROMCU</name>
<keyword evidence="4" id="KW-1185">Reference proteome</keyword>
<dbReference type="OMA" id="ACQNAND"/>
<protein>
    <submittedName>
        <fullName evidence="5">Uncharacterized protein</fullName>
    </submittedName>
</protein>
<sequence>MYNLQATTYKLQAALSAASTSSKLNGVGNRSPLPQENQRNIVEPQSTVNSISTPFFGVPGCPSLLELIWLPINDSSSRPSCFCDQDDEAFDADGSSVSVVCLNLTDLAPLRNAVQAIQSVGKRLFSLTINGSQLEDGTFVGGFFKSLNVTPVRFAIKLCFDEDGNANRTLNLGRDFFTTAQIDVLKSFVISDCTLSDISEIPDQVKRLVHLEQLHLNRVGLKGLKNDDLDGLDRLQILDLNDNDIAYIPRRLFEKSKNLRVINLGSNWVNETSLRAFSNRLSRLTILDLSDNNISALTPKSFEKQTHLETLILSQNFLRRISRNTFLSLNHLQHVFLDKNLIQGANAIPFALPSSIRTLDLGKNFIANFPDFSKANLPNLTLLSLNDNELTTIPTGRLDKLYNLATLYLGANQKLSSIGKKAFYDLHNLRDLDLSYANLSEFDSKSYFGVDSHLINLWLPRTNLGDHLAPTSFSALPNLRNLDLYGASITSIRAGVLDPLKKLTSINLAGNDFVCDKKRINYLAKWLKKNVDNSQRALQFRVGQVPVCADPAELMGLPLYSLSE</sequence>
<keyword evidence="2" id="KW-0732">Signal</keyword>
<dbReference type="InterPro" id="IPR032675">
    <property type="entry name" value="LRR_dom_sf"/>
</dbReference>
<keyword evidence="3" id="KW-0677">Repeat</keyword>
<evidence type="ECO:0000313" key="4">
    <source>
        <dbReference type="Proteomes" id="UP000887565"/>
    </source>
</evidence>
<dbReference type="PANTHER" id="PTHR24369">
    <property type="entry name" value="ANTIGEN BSP, PUTATIVE-RELATED"/>
    <property type="match status" value="1"/>
</dbReference>
<dbReference type="InterPro" id="IPR003591">
    <property type="entry name" value="Leu-rich_rpt_typical-subtyp"/>
</dbReference>
<dbReference type="PROSITE" id="PS51450">
    <property type="entry name" value="LRR"/>
    <property type="match status" value="2"/>
</dbReference>
<dbReference type="SMART" id="SM00365">
    <property type="entry name" value="LRR_SD22"/>
    <property type="match status" value="4"/>
</dbReference>
<dbReference type="SMART" id="SM00369">
    <property type="entry name" value="LRR_TYP"/>
    <property type="match status" value="8"/>
</dbReference>
<organism evidence="4 5">
    <name type="scientific">Romanomermis culicivorax</name>
    <name type="common">Nematode worm</name>
    <dbReference type="NCBI Taxonomy" id="13658"/>
    <lineage>
        <taxon>Eukaryota</taxon>
        <taxon>Metazoa</taxon>
        <taxon>Ecdysozoa</taxon>
        <taxon>Nematoda</taxon>
        <taxon>Enoplea</taxon>
        <taxon>Dorylaimia</taxon>
        <taxon>Mermithida</taxon>
        <taxon>Mermithoidea</taxon>
        <taxon>Mermithidae</taxon>
        <taxon>Romanomermis</taxon>
    </lineage>
</organism>
<dbReference type="AlphaFoldDB" id="A0A915IZG1"/>
<dbReference type="SUPFAM" id="SSF52058">
    <property type="entry name" value="L domain-like"/>
    <property type="match status" value="1"/>
</dbReference>
<dbReference type="InterPro" id="IPR001611">
    <property type="entry name" value="Leu-rich_rpt"/>
</dbReference>